<evidence type="ECO:0000313" key="4">
    <source>
        <dbReference type="EMBL" id="CAD9600683.1"/>
    </source>
</evidence>
<evidence type="ECO:0000256" key="2">
    <source>
        <dbReference type="SAM" id="SignalP"/>
    </source>
</evidence>
<dbReference type="InterPro" id="IPR018170">
    <property type="entry name" value="Aldo/ket_reductase_CS"/>
</dbReference>
<keyword evidence="1" id="KW-0560">Oxidoreductase</keyword>
<dbReference type="AlphaFoldDB" id="A0A7S2LBP9"/>
<dbReference type="SUPFAM" id="SSF51430">
    <property type="entry name" value="NAD(P)-linked oxidoreductase"/>
    <property type="match status" value="1"/>
</dbReference>
<evidence type="ECO:0000259" key="3">
    <source>
        <dbReference type="Pfam" id="PF00248"/>
    </source>
</evidence>
<keyword evidence="2" id="KW-0732">Signal</keyword>
<protein>
    <recommendedName>
        <fullName evidence="3">NADP-dependent oxidoreductase domain-containing protein</fullName>
    </recommendedName>
</protein>
<dbReference type="InterPro" id="IPR050791">
    <property type="entry name" value="Aldo-Keto_reductase"/>
</dbReference>
<feature type="chain" id="PRO_5030504194" description="NADP-dependent oxidoreductase domain-containing protein" evidence="2">
    <location>
        <begin position="23"/>
        <end position="457"/>
    </location>
</feature>
<dbReference type="PANTHER" id="PTHR43625:SF5">
    <property type="entry name" value="PYRIDOXAL REDUCTASE, CHLOROPLASTIC"/>
    <property type="match status" value="1"/>
</dbReference>
<gene>
    <name evidence="4" type="ORF">LDAN0321_LOCUS16575</name>
</gene>
<dbReference type="GO" id="GO:0005737">
    <property type="term" value="C:cytoplasm"/>
    <property type="evidence" value="ECO:0007669"/>
    <property type="project" value="TreeGrafter"/>
</dbReference>
<accession>A0A7S2LBP9</accession>
<feature type="domain" description="NADP-dependent oxidoreductase" evidence="3">
    <location>
        <begin position="93"/>
        <end position="424"/>
    </location>
</feature>
<reference evidence="4" key="1">
    <citation type="submission" date="2021-01" db="EMBL/GenBank/DDBJ databases">
        <authorList>
            <person name="Corre E."/>
            <person name="Pelletier E."/>
            <person name="Niang G."/>
            <person name="Scheremetjew M."/>
            <person name="Finn R."/>
            <person name="Kale V."/>
            <person name="Holt S."/>
            <person name="Cochrane G."/>
            <person name="Meng A."/>
            <person name="Brown T."/>
            <person name="Cohen L."/>
        </authorList>
    </citation>
    <scope>NUCLEOTIDE SEQUENCE</scope>
    <source>
        <strain evidence="4">B650</strain>
    </source>
</reference>
<dbReference type="PANTHER" id="PTHR43625">
    <property type="entry name" value="AFLATOXIN B1 ALDEHYDE REDUCTASE"/>
    <property type="match status" value="1"/>
</dbReference>
<name>A0A7S2LBP9_9STRA</name>
<dbReference type="Pfam" id="PF00248">
    <property type="entry name" value="Aldo_ket_red"/>
    <property type="match status" value="1"/>
</dbReference>
<dbReference type="InterPro" id="IPR023210">
    <property type="entry name" value="NADP_OxRdtase_dom"/>
</dbReference>
<organism evidence="4">
    <name type="scientific">Leptocylindrus danicus</name>
    <dbReference type="NCBI Taxonomy" id="163516"/>
    <lineage>
        <taxon>Eukaryota</taxon>
        <taxon>Sar</taxon>
        <taxon>Stramenopiles</taxon>
        <taxon>Ochrophyta</taxon>
        <taxon>Bacillariophyta</taxon>
        <taxon>Coscinodiscophyceae</taxon>
        <taxon>Chaetocerotophycidae</taxon>
        <taxon>Leptocylindrales</taxon>
        <taxon>Leptocylindraceae</taxon>
        <taxon>Leptocylindrus</taxon>
    </lineage>
</organism>
<dbReference type="PROSITE" id="PS00062">
    <property type="entry name" value="ALDOKETO_REDUCTASE_2"/>
    <property type="match status" value="1"/>
</dbReference>
<dbReference type="InterPro" id="IPR036812">
    <property type="entry name" value="NAD(P)_OxRdtase_dom_sf"/>
</dbReference>
<evidence type="ECO:0000256" key="1">
    <source>
        <dbReference type="ARBA" id="ARBA00023002"/>
    </source>
</evidence>
<dbReference type="Gene3D" id="3.20.20.100">
    <property type="entry name" value="NADP-dependent oxidoreductase domain"/>
    <property type="match status" value="1"/>
</dbReference>
<feature type="signal peptide" evidence="2">
    <location>
        <begin position="1"/>
        <end position="22"/>
    </location>
</feature>
<dbReference type="EMBL" id="HBGY01026762">
    <property type="protein sequence ID" value="CAD9600683.1"/>
    <property type="molecule type" value="Transcribed_RNA"/>
</dbReference>
<sequence length="457" mass="49893">MKLQSAAAYLAAVSLLVEDCNAYSNSIGSSKTSFVAQNSFQFGLWKGANNNNNKNNGALQMYLTSSTTSRSTTSSSTKTKDVTKLGDLLIPSLGCGTISWSSNRLTELENWEIRSLISTACSENAAFFDTAERYGGNIKTALGMGWGDTERMLQKHLSEAQVITSSSSGNSKTNANNNKKLLDPIVATKFTPSPWRSSAQSVVEACEQSRIRLGVDQIDLYQIHMPDIVQPLKFLGMGDNKDEMYWDGLAECYHRGLVKNVGVCNYGPTLVMKCQEALARRGVPLASNQIAYSLIGRHNGAQETVDKCNELGVKVLAYYPFAMGLLTGKYSSSSSSIFADASASPSRKTKLEKSDLQKYKIDPLLTVLERIAEKRGKSVAQVALNYIICKGAIPIPGSRTEAQFVENIGAMGWRLTNTEIAMLELEADELSVGFDGAGFKRTSEKFVGYGVEKWRLD</sequence>
<proteinExistence type="predicted"/>
<dbReference type="GO" id="GO:0016491">
    <property type="term" value="F:oxidoreductase activity"/>
    <property type="evidence" value="ECO:0007669"/>
    <property type="project" value="UniProtKB-KW"/>
</dbReference>